<dbReference type="InterPro" id="IPR050151">
    <property type="entry name" value="Class-I_Pyr_Nuc-Dis_Oxidored"/>
</dbReference>
<dbReference type="GO" id="GO:0006103">
    <property type="term" value="P:2-oxoglutarate metabolic process"/>
    <property type="evidence" value="ECO:0007669"/>
    <property type="project" value="TreeGrafter"/>
</dbReference>
<dbReference type="PANTHER" id="PTHR22912:SF151">
    <property type="entry name" value="DIHYDROLIPOYL DEHYDROGENASE, MITOCHONDRIAL"/>
    <property type="match status" value="1"/>
</dbReference>
<comment type="similarity">
    <text evidence="1">Belongs to the class-I pyridine nucleotide-disulfide oxidoreductase family.</text>
</comment>
<dbReference type="Pfam" id="PF07992">
    <property type="entry name" value="Pyr_redox_2"/>
    <property type="match status" value="1"/>
</dbReference>
<dbReference type="InterPro" id="IPR001100">
    <property type="entry name" value="Pyr_nuc-diS_OxRdtase"/>
</dbReference>
<comment type="cofactor">
    <cofactor evidence="5">
        <name>FAD</name>
        <dbReference type="ChEBI" id="CHEBI:57692"/>
    </cofactor>
    <text evidence="5">Binds 1 FAD per subunit.</text>
</comment>
<dbReference type="PANTHER" id="PTHR22912">
    <property type="entry name" value="DISULFIDE OXIDOREDUCTASE"/>
    <property type="match status" value="1"/>
</dbReference>
<dbReference type="AlphaFoldDB" id="A0A846S4T2"/>
<keyword evidence="9" id="KW-0560">Oxidoreductase</keyword>
<keyword evidence="5" id="KW-0547">Nucleotide-binding</keyword>
<feature type="binding site" evidence="5">
    <location>
        <begin position="149"/>
        <end position="151"/>
    </location>
    <ligand>
        <name>FAD</name>
        <dbReference type="ChEBI" id="CHEBI:57692"/>
    </ligand>
</feature>
<evidence type="ECO:0000256" key="5">
    <source>
        <dbReference type="PIRSR" id="PIRSR000350-3"/>
    </source>
</evidence>
<dbReference type="RefSeq" id="WP_167951628.1">
    <property type="nucleotide sequence ID" value="NZ_BAAAPQ010000024.1"/>
</dbReference>
<protein>
    <submittedName>
        <fullName evidence="9">Dihydrolipoamide dehydrogenase</fullName>
        <ecNumber evidence="9">1.8.1.4</ecNumber>
    </submittedName>
</protein>
<feature type="binding site" evidence="5">
    <location>
        <begin position="184"/>
        <end position="191"/>
    </location>
    <ligand>
        <name>NAD(+)</name>
        <dbReference type="ChEBI" id="CHEBI:57540"/>
    </ligand>
</feature>
<dbReference type="PRINTS" id="PR00411">
    <property type="entry name" value="PNDRDTASEI"/>
</dbReference>
<dbReference type="InterPro" id="IPR023753">
    <property type="entry name" value="FAD/NAD-binding_dom"/>
</dbReference>
<keyword evidence="4 5" id="KW-0520">NAD</keyword>
<feature type="binding site" evidence="5">
    <location>
        <position position="285"/>
    </location>
    <ligand>
        <name>NAD(+)</name>
        <dbReference type="ChEBI" id="CHEBI:57540"/>
    </ligand>
</feature>
<dbReference type="PRINTS" id="PR00368">
    <property type="entry name" value="FADPNR"/>
</dbReference>
<feature type="binding site" evidence="5">
    <location>
        <position position="61"/>
    </location>
    <ligand>
        <name>FAD</name>
        <dbReference type="ChEBI" id="CHEBI:57692"/>
    </ligand>
</feature>
<feature type="domain" description="Pyridine nucleotide-disulphide oxidoreductase dimerisation" evidence="7">
    <location>
        <begin position="359"/>
        <end position="464"/>
    </location>
</feature>
<evidence type="ECO:0000256" key="2">
    <source>
        <dbReference type="ARBA" id="ARBA00022630"/>
    </source>
</evidence>
<evidence type="ECO:0000313" key="9">
    <source>
        <dbReference type="EMBL" id="NJC58023.1"/>
    </source>
</evidence>
<dbReference type="EC" id="1.8.1.4" evidence="9"/>
<evidence type="ECO:0000256" key="3">
    <source>
        <dbReference type="ARBA" id="ARBA00022827"/>
    </source>
</evidence>
<feature type="binding site" evidence="5">
    <location>
        <position position="319"/>
    </location>
    <ligand>
        <name>FAD</name>
        <dbReference type="ChEBI" id="CHEBI:57692"/>
    </ligand>
</feature>
<dbReference type="SUPFAM" id="SSF55424">
    <property type="entry name" value="FAD/NAD-linked reductases, dimerisation (C-terminal) domain"/>
    <property type="match status" value="1"/>
</dbReference>
<dbReference type="Gene3D" id="3.30.390.30">
    <property type="match status" value="1"/>
</dbReference>
<evidence type="ECO:0000256" key="4">
    <source>
        <dbReference type="ARBA" id="ARBA00023027"/>
    </source>
</evidence>
<keyword evidence="10" id="KW-1185">Reference proteome</keyword>
<dbReference type="InterPro" id="IPR016156">
    <property type="entry name" value="FAD/NAD-linked_Rdtase_dimer_sf"/>
</dbReference>
<dbReference type="SUPFAM" id="SSF51905">
    <property type="entry name" value="FAD/NAD(P)-binding domain"/>
    <property type="match status" value="1"/>
</dbReference>
<proteinExistence type="inferred from homology"/>
<dbReference type="Proteomes" id="UP000576792">
    <property type="component" value="Unassembled WGS sequence"/>
</dbReference>
<evidence type="ECO:0000313" key="10">
    <source>
        <dbReference type="Proteomes" id="UP000576792"/>
    </source>
</evidence>
<reference evidence="9 10" key="1">
    <citation type="submission" date="2020-03" db="EMBL/GenBank/DDBJ databases">
        <title>Sequencing the genomes of 1000 actinobacteria strains.</title>
        <authorList>
            <person name="Klenk H.-P."/>
        </authorList>
    </citation>
    <scope>NUCLEOTIDE SEQUENCE [LARGE SCALE GENOMIC DNA]</scope>
    <source>
        <strain evidence="9 10">DSM 18964</strain>
    </source>
</reference>
<dbReference type="Pfam" id="PF02852">
    <property type="entry name" value="Pyr_redox_dim"/>
    <property type="match status" value="1"/>
</dbReference>
<dbReference type="PIRSF" id="PIRSF000350">
    <property type="entry name" value="Mercury_reductase_MerA"/>
    <property type="match status" value="1"/>
</dbReference>
<comment type="caution">
    <text evidence="9">The sequence shown here is derived from an EMBL/GenBank/DDBJ whole genome shotgun (WGS) entry which is preliminary data.</text>
</comment>
<dbReference type="GO" id="GO:0004148">
    <property type="term" value="F:dihydrolipoyl dehydrogenase (NADH) activity"/>
    <property type="evidence" value="ECO:0007669"/>
    <property type="project" value="UniProtKB-EC"/>
</dbReference>
<accession>A0A846S4T2</accession>
<dbReference type="Gene3D" id="3.50.50.60">
    <property type="entry name" value="FAD/NAD(P)-binding domain"/>
    <property type="match status" value="2"/>
</dbReference>
<evidence type="ECO:0000256" key="6">
    <source>
        <dbReference type="PIRSR" id="PIRSR000350-4"/>
    </source>
</evidence>
<sequence length="482" mass="50767">MSTDNYDTPEVVTTDVIVIGGGPVGENAAQYATEDSQLEAVIIEEELLGGECSYYACIPSKTMLRPVETAHATQHLDGLDGARIETEALLNRRDEWVSHYDDTGQVDWAQGAGLRVERGHAQLVGERRVLISEPKPVIVEARHAVVIATGSQPVVPSTFVDVAPWLSRDVTGVRDVPETLVIVGGGVVAVEAATWMAALGTRVRMLVRGDGLLAGQEPFAGRHVAEALENAGVRVDLETSVEACYRPGAKDTGLGRIHGGQVTVQTLGRDGESTVTADEILVATGRTSRLNDLGLENLGLTETDIAAGGLPDWLHAVGDASGEVPLTHWGKYRARVIGAQIRAGATGEPSESVPENVPTPQVVYSDPQVAAVGLTEAEAREDGHAVEVSQLPFNSSAGTSLLRDDAEGTAQIVVDARSGLLLGATFVGPEAGELIHPATVAIVGSLPVDVLRHAVPSFPSSSELWLPLLEGLPRRLRLARGA</sequence>
<evidence type="ECO:0000256" key="1">
    <source>
        <dbReference type="ARBA" id="ARBA00007532"/>
    </source>
</evidence>
<keyword evidence="2" id="KW-0285">Flavoprotein</keyword>
<dbReference type="GO" id="GO:0050660">
    <property type="term" value="F:flavin adenine dinucleotide binding"/>
    <property type="evidence" value="ECO:0007669"/>
    <property type="project" value="TreeGrafter"/>
</dbReference>
<keyword evidence="3 5" id="KW-0274">FAD</keyword>
<dbReference type="InterPro" id="IPR036188">
    <property type="entry name" value="FAD/NAD-bd_sf"/>
</dbReference>
<organism evidence="9 10">
    <name type="scientific">Brevibacterium marinum</name>
    <dbReference type="NCBI Taxonomy" id="418643"/>
    <lineage>
        <taxon>Bacteria</taxon>
        <taxon>Bacillati</taxon>
        <taxon>Actinomycetota</taxon>
        <taxon>Actinomycetes</taxon>
        <taxon>Micrococcales</taxon>
        <taxon>Brevibacteriaceae</taxon>
        <taxon>Brevibacterium</taxon>
    </lineage>
</organism>
<evidence type="ECO:0000259" key="8">
    <source>
        <dbReference type="Pfam" id="PF07992"/>
    </source>
</evidence>
<evidence type="ECO:0000259" key="7">
    <source>
        <dbReference type="Pfam" id="PF02852"/>
    </source>
</evidence>
<name>A0A846S4T2_9MICO</name>
<dbReference type="InterPro" id="IPR004099">
    <property type="entry name" value="Pyr_nucl-diS_OxRdtase_dimer"/>
</dbReference>
<feature type="domain" description="FAD/NAD(P)-binding" evidence="8">
    <location>
        <begin position="15"/>
        <end position="301"/>
    </location>
</feature>
<feature type="disulfide bond" description="Redox-active" evidence="6">
    <location>
        <begin position="52"/>
        <end position="57"/>
    </location>
</feature>
<gene>
    <name evidence="9" type="ORF">BKA07_003058</name>
</gene>
<dbReference type="EMBL" id="JAATJN010000001">
    <property type="protein sequence ID" value="NJC58023.1"/>
    <property type="molecule type" value="Genomic_DNA"/>
</dbReference>